<evidence type="ECO:0000313" key="1">
    <source>
        <dbReference type="EMBL" id="QHB99553.1"/>
    </source>
</evidence>
<dbReference type="EMBL" id="CP047156">
    <property type="protein sequence ID" value="QHB99553.1"/>
    <property type="molecule type" value="Genomic_DNA"/>
</dbReference>
<dbReference type="Pfam" id="PF13814">
    <property type="entry name" value="Replic_Relax"/>
    <property type="match status" value="1"/>
</dbReference>
<dbReference type="InParanoid" id="A0A7L4YL36"/>
<dbReference type="InterPro" id="IPR025855">
    <property type="entry name" value="Replic_Relax"/>
</dbReference>
<dbReference type="AlphaFoldDB" id="A0A7L4YL36"/>
<keyword evidence="2" id="KW-1185">Reference proteome</keyword>
<reference evidence="1 2" key="1">
    <citation type="journal article" date="2018" name="Int. J. Syst. Evol. Microbiol.">
        <title>Epidermidibacterium keratini gen. nov., sp. nov., a member of the family Sporichthyaceae, isolated from keratin epidermis.</title>
        <authorList>
            <person name="Lee D.G."/>
            <person name="Trujillo M.E."/>
            <person name="Kang S."/>
            <person name="Nam J.J."/>
            <person name="Kim Y.J."/>
        </authorList>
    </citation>
    <scope>NUCLEOTIDE SEQUENCE [LARGE SCALE GENOMIC DNA]</scope>
    <source>
        <strain evidence="1 2">EPI-7</strain>
    </source>
</reference>
<dbReference type="Proteomes" id="UP000463857">
    <property type="component" value="Chromosome"/>
</dbReference>
<dbReference type="RefSeq" id="WP_159543226.1">
    <property type="nucleotide sequence ID" value="NZ_CP047156.1"/>
</dbReference>
<evidence type="ECO:0000313" key="2">
    <source>
        <dbReference type="Proteomes" id="UP000463857"/>
    </source>
</evidence>
<dbReference type="OrthoDB" id="4146863at2"/>
<protein>
    <recommendedName>
        <fullName evidence="3">Replication-relaxation</fullName>
    </recommendedName>
</protein>
<proteinExistence type="predicted"/>
<dbReference type="KEGG" id="eke:EK0264_04135"/>
<organism evidence="1 2">
    <name type="scientific">Epidermidibacterium keratini</name>
    <dbReference type="NCBI Taxonomy" id="1891644"/>
    <lineage>
        <taxon>Bacteria</taxon>
        <taxon>Bacillati</taxon>
        <taxon>Actinomycetota</taxon>
        <taxon>Actinomycetes</taxon>
        <taxon>Sporichthyales</taxon>
        <taxon>Sporichthyaceae</taxon>
        <taxon>Epidermidibacterium</taxon>
    </lineage>
</organism>
<gene>
    <name evidence="1" type="ORF">EK0264_04135</name>
</gene>
<accession>A0A7L4YL36</accession>
<sequence length="316" mass="35522">MMRHTSLILTAPLAYPFGYSDIRSIWPVSCLSAALAVPNDRGHSASEAHKVSRLGHRRADHLRATLSERDWRILQRLGEHGFLTTDQVQRFVFTDHASPATATRSTRRTLSRLERHQLIVRLARQQGGPYGGSHPASWQLSSGGARLLRGTEKHRATRPSVRWLAHCLATAETHLHVRECARSHRLSVDLTVEPDAWRHYLGHGGQRLTLKPDLLVRLRGEDTDGSFDDWWFIEVDLGTESLPTVINKCGQYAAYCASGSWDDSFGVMPRVLWVTDKQRRVDQIRQSIARKRSLADGLFSTSTLANLSDYLDGSAT</sequence>
<name>A0A7L4YL36_9ACTN</name>
<evidence type="ECO:0008006" key="3">
    <source>
        <dbReference type="Google" id="ProtNLM"/>
    </source>
</evidence>